<feature type="transmembrane region" description="Helical" evidence="1">
    <location>
        <begin position="57"/>
        <end position="77"/>
    </location>
</feature>
<protein>
    <submittedName>
        <fullName evidence="2">Uncharacterized protein</fullName>
    </submittedName>
</protein>
<evidence type="ECO:0000313" key="3">
    <source>
        <dbReference type="Proteomes" id="UP000076842"/>
    </source>
</evidence>
<accession>A0A165K764</accession>
<keyword evidence="1" id="KW-0472">Membrane</keyword>
<sequence length="165" mass="18049">MSSTASATATSGHTVTSALASATKSAASKATTSAAAATQNAAKNFRNWQIKYYPLQLWWFVASLIGFCMLLYGCGLVQRYWRLHQARPTPQAGEAEKEGELVQEGKNGAASWRNFSAGVATVWKVVLYRTTLPISWDHQKRMNVAEVSFCGAYLLACLTWAYVLS</sequence>
<dbReference type="Proteomes" id="UP000076842">
    <property type="component" value="Unassembled WGS sequence"/>
</dbReference>
<dbReference type="STRING" id="1353952.A0A165K764"/>
<proteinExistence type="predicted"/>
<gene>
    <name evidence="2" type="ORF">CALCODRAFT_719</name>
</gene>
<evidence type="ECO:0000256" key="1">
    <source>
        <dbReference type="SAM" id="Phobius"/>
    </source>
</evidence>
<name>A0A165K764_9BASI</name>
<organism evidence="2 3">
    <name type="scientific">Calocera cornea HHB12733</name>
    <dbReference type="NCBI Taxonomy" id="1353952"/>
    <lineage>
        <taxon>Eukaryota</taxon>
        <taxon>Fungi</taxon>
        <taxon>Dikarya</taxon>
        <taxon>Basidiomycota</taxon>
        <taxon>Agaricomycotina</taxon>
        <taxon>Dacrymycetes</taxon>
        <taxon>Dacrymycetales</taxon>
        <taxon>Dacrymycetaceae</taxon>
        <taxon>Calocera</taxon>
    </lineage>
</organism>
<dbReference type="InParanoid" id="A0A165K764"/>
<reference evidence="2 3" key="1">
    <citation type="journal article" date="2016" name="Mol. Biol. Evol.">
        <title>Comparative Genomics of Early-Diverging Mushroom-Forming Fungi Provides Insights into the Origins of Lignocellulose Decay Capabilities.</title>
        <authorList>
            <person name="Nagy L.G."/>
            <person name="Riley R."/>
            <person name="Tritt A."/>
            <person name="Adam C."/>
            <person name="Daum C."/>
            <person name="Floudas D."/>
            <person name="Sun H."/>
            <person name="Yadav J.S."/>
            <person name="Pangilinan J."/>
            <person name="Larsson K.H."/>
            <person name="Matsuura K."/>
            <person name="Barry K."/>
            <person name="Labutti K."/>
            <person name="Kuo R."/>
            <person name="Ohm R.A."/>
            <person name="Bhattacharya S.S."/>
            <person name="Shirouzu T."/>
            <person name="Yoshinaga Y."/>
            <person name="Martin F.M."/>
            <person name="Grigoriev I.V."/>
            <person name="Hibbett D.S."/>
        </authorList>
    </citation>
    <scope>NUCLEOTIDE SEQUENCE [LARGE SCALE GENOMIC DNA]</scope>
    <source>
        <strain evidence="2 3">HHB12733</strain>
    </source>
</reference>
<keyword evidence="1" id="KW-1133">Transmembrane helix</keyword>
<keyword evidence="1" id="KW-0812">Transmembrane</keyword>
<feature type="transmembrane region" description="Helical" evidence="1">
    <location>
        <begin position="144"/>
        <end position="163"/>
    </location>
</feature>
<evidence type="ECO:0000313" key="2">
    <source>
        <dbReference type="EMBL" id="KZT62769.1"/>
    </source>
</evidence>
<dbReference type="EMBL" id="KV423914">
    <property type="protein sequence ID" value="KZT62769.1"/>
    <property type="molecule type" value="Genomic_DNA"/>
</dbReference>
<dbReference type="AlphaFoldDB" id="A0A165K764"/>
<keyword evidence="3" id="KW-1185">Reference proteome</keyword>